<dbReference type="EMBL" id="LAZR01008201">
    <property type="protein sequence ID" value="KKM80332.1"/>
    <property type="molecule type" value="Genomic_DNA"/>
</dbReference>
<reference evidence="1" key="1">
    <citation type="journal article" date="2015" name="Nature">
        <title>Complex archaea that bridge the gap between prokaryotes and eukaryotes.</title>
        <authorList>
            <person name="Spang A."/>
            <person name="Saw J.H."/>
            <person name="Jorgensen S.L."/>
            <person name="Zaremba-Niedzwiedzka K."/>
            <person name="Martijn J."/>
            <person name="Lind A.E."/>
            <person name="van Eijk R."/>
            <person name="Schleper C."/>
            <person name="Guy L."/>
            <person name="Ettema T.J."/>
        </authorList>
    </citation>
    <scope>NUCLEOTIDE SEQUENCE</scope>
</reference>
<dbReference type="AlphaFoldDB" id="A0A0F9NG38"/>
<proteinExistence type="predicted"/>
<accession>A0A0F9NG38</accession>
<gene>
    <name evidence="1" type="ORF">LCGC14_1340880</name>
</gene>
<protein>
    <submittedName>
        <fullName evidence="1">Uncharacterized protein</fullName>
    </submittedName>
</protein>
<evidence type="ECO:0000313" key="1">
    <source>
        <dbReference type="EMBL" id="KKM80332.1"/>
    </source>
</evidence>
<organism evidence="1">
    <name type="scientific">marine sediment metagenome</name>
    <dbReference type="NCBI Taxonomy" id="412755"/>
    <lineage>
        <taxon>unclassified sequences</taxon>
        <taxon>metagenomes</taxon>
        <taxon>ecological metagenomes</taxon>
    </lineage>
</organism>
<comment type="caution">
    <text evidence="1">The sequence shown here is derived from an EMBL/GenBank/DDBJ whole genome shotgun (WGS) entry which is preliminary data.</text>
</comment>
<sequence length="128" mass="14551">MVRNREWGHDRRLLYTTGDEKGQDVQFLEPQFVRIAVPKWLASKALTVSSTALGLDSALRQSHEAARIVVETDQIRYWLSDKIPTASDGILVEKGDILLLETAEEVRDFRVIRVTTDVTLMVEYGNYG</sequence>
<name>A0A0F9NG38_9ZZZZ</name>